<dbReference type="eggNOG" id="COG1309">
    <property type="taxonomic scope" value="Bacteria"/>
</dbReference>
<evidence type="ECO:0000256" key="2">
    <source>
        <dbReference type="PROSITE-ProRule" id="PRU00335"/>
    </source>
</evidence>
<dbReference type="AlphaFoldDB" id="A0A0R2KSD5"/>
<dbReference type="Gene3D" id="1.10.357.10">
    <property type="entry name" value="Tetracycline Repressor, domain 2"/>
    <property type="match status" value="1"/>
</dbReference>
<evidence type="ECO:0000313" key="5">
    <source>
        <dbReference type="Proteomes" id="UP000051500"/>
    </source>
</evidence>
<dbReference type="EMBL" id="JQBZ01000002">
    <property type="protein sequence ID" value="KRN90565.1"/>
    <property type="molecule type" value="Genomic_DNA"/>
</dbReference>
<accession>A0A0R2KSD5</accession>
<feature type="domain" description="HTH tetR-type" evidence="3">
    <location>
        <begin position="6"/>
        <end position="66"/>
    </location>
</feature>
<keyword evidence="1 2" id="KW-0238">DNA-binding</keyword>
<dbReference type="InterPro" id="IPR050624">
    <property type="entry name" value="HTH-type_Tx_Regulator"/>
</dbReference>
<evidence type="ECO:0000259" key="3">
    <source>
        <dbReference type="PROSITE" id="PS50977"/>
    </source>
</evidence>
<organism evidence="4 5">
    <name type="scientific">Ligilactobacillus ceti DSM 22408</name>
    <dbReference type="NCBI Taxonomy" id="1122146"/>
    <lineage>
        <taxon>Bacteria</taxon>
        <taxon>Bacillati</taxon>
        <taxon>Bacillota</taxon>
        <taxon>Bacilli</taxon>
        <taxon>Lactobacillales</taxon>
        <taxon>Lactobacillaceae</taxon>
        <taxon>Ligilactobacillus</taxon>
    </lineage>
</organism>
<name>A0A0R2KSD5_9LACO</name>
<keyword evidence="5" id="KW-1185">Reference proteome</keyword>
<dbReference type="Proteomes" id="UP000051500">
    <property type="component" value="Unassembled WGS sequence"/>
</dbReference>
<evidence type="ECO:0000256" key="1">
    <source>
        <dbReference type="ARBA" id="ARBA00023125"/>
    </source>
</evidence>
<dbReference type="GO" id="GO:0003677">
    <property type="term" value="F:DNA binding"/>
    <property type="evidence" value="ECO:0007669"/>
    <property type="project" value="UniProtKB-UniRule"/>
</dbReference>
<dbReference type="SUPFAM" id="SSF46689">
    <property type="entry name" value="Homeodomain-like"/>
    <property type="match status" value="1"/>
</dbReference>
<dbReference type="PANTHER" id="PTHR43479">
    <property type="entry name" value="ACREF/ENVCD OPERON REPRESSOR-RELATED"/>
    <property type="match status" value="1"/>
</dbReference>
<dbReference type="STRING" id="1122146.IV53_GL000207"/>
<dbReference type="InterPro" id="IPR001647">
    <property type="entry name" value="HTH_TetR"/>
</dbReference>
<dbReference type="InterPro" id="IPR009057">
    <property type="entry name" value="Homeodomain-like_sf"/>
</dbReference>
<dbReference type="PATRIC" id="fig|1122146.4.peg.209"/>
<dbReference type="PANTHER" id="PTHR43479:SF11">
    <property type="entry name" value="ACREF_ENVCD OPERON REPRESSOR-RELATED"/>
    <property type="match status" value="1"/>
</dbReference>
<protein>
    <submittedName>
        <fullName evidence="4">TetR family transcriptional regulator</fullName>
    </submittedName>
</protein>
<gene>
    <name evidence="4" type="ORF">IV53_GL000207</name>
</gene>
<evidence type="ECO:0000313" key="4">
    <source>
        <dbReference type="EMBL" id="KRN90565.1"/>
    </source>
</evidence>
<comment type="caution">
    <text evidence="4">The sequence shown here is derived from an EMBL/GenBank/DDBJ whole genome shotgun (WGS) entry which is preliminary data.</text>
</comment>
<reference evidence="4 5" key="1">
    <citation type="journal article" date="2015" name="Genome Announc.">
        <title>Expanding the biotechnology potential of lactobacilli through comparative genomics of 213 strains and associated genera.</title>
        <authorList>
            <person name="Sun Z."/>
            <person name="Harris H.M."/>
            <person name="McCann A."/>
            <person name="Guo C."/>
            <person name="Argimon S."/>
            <person name="Zhang W."/>
            <person name="Yang X."/>
            <person name="Jeffery I.B."/>
            <person name="Cooney J.C."/>
            <person name="Kagawa T.F."/>
            <person name="Liu W."/>
            <person name="Song Y."/>
            <person name="Salvetti E."/>
            <person name="Wrobel A."/>
            <person name="Rasinkangas P."/>
            <person name="Parkhill J."/>
            <person name="Rea M.C."/>
            <person name="O'Sullivan O."/>
            <person name="Ritari J."/>
            <person name="Douillard F.P."/>
            <person name="Paul Ross R."/>
            <person name="Yang R."/>
            <person name="Briner A.E."/>
            <person name="Felis G.E."/>
            <person name="de Vos W.M."/>
            <person name="Barrangou R."/>
            <person name="Klaenhammer T.R."/>
            <person name="Caufield P.W."/>
            <person name="Cui Y."/>
            <person name="Zhang H."/>
            <person name="O'Toole P.W."/>
        </authorList>
    </citation>
    <scope>NUCLEOTIDE SEQUENCE [LARGE SCALE GENOMIC DNA]</scope>
    <source>
        <strain evidence="4 5">DSM 22408</strain>
    </source>
</reference>
<proteinExistence type="predicted"/>
<sequence>MSQQQEKRKAELARALRSLLKHDAIEKITIEKICQEAGVHRSTFYRYFQDKYDLLHYSFDEFLIARIDENHVIESTISMIAEDKALFRNVSINNEKFSLFEIMLEMVSQHLLAGASAGRLHDIEWVEQLIVHSKYPKLTSEMVAGAILTGLLQWINSNYQMDVSEISDFIRNLQKFSDSQARN</sequence>
<dbReference type="OrthoDB" id="9810250at2"/>
<feature type="DNA-binding region" description="H-T-H motif" evidence="2">
    <location>
        <begin position="29"/>
        <end position="48"/>
    </location>
</feature>
<dbReference type="PROSITE" id="PS50977">
    <property type="entry name" value="HTH_TETR_2"/>
    <property type="match status" value="1"/>
</dbReference>
<dbReference type="Pfam" id="PF00440">
    <property type="entry name" value="TetR_N"/>
    <property type="match status" value="1"/>
</dbReference>
<dbReference type="RefSeq" id="WP_027106589.1">
    <property type="nucleotide sequence ID" value="NZ_AUHP01000014.1"/>
</dbReference>